<keyword evidence="5" id="KW-0472">Membrane</keyword>
<gene>
    <name evidence="8" type="primary">LOC109480431</name>
</gene>
<dbReference type="CDD" id="cd00037">
    <property type="entry name" value="CLECT"/>
    <property type="match status" value="1"/>
</dbReference>
<dbReference type="SMART" id="SM00034">
    <property type="entry name" value="CLECT"/>
    <property type="match status" value="1"/>
</dbReference>
<dbReference type="GO" id="GO:0030246">
    <property type="term" value="F:carbohydrate binding"/>
    <property type="evidence" value="ECO:0007669"/>
    <property type="project" value="UniProtKB-KW"/>
</dbReference>
<dbReference type="Pfam" id="PF00059">
    <property type="entry name" value="Lectin_C"/>
    <property type="match status" value="1"/>
</dbReference>
<dbReference type="PROSITE" id="PS50041">
    <property type="entry name" value="C_TYPE_LECTIN_2"/>
    <property type="match status" value="1"/>
</dbReference>
<dbReference type="RefSeq" id="XP_019638180.1">
    <property type="nucleotide sequence ID" value="XM_019782621.1"/>
</dbReference>
<feature type="coiled-coil region" evidence="3">
    <location>
        <begin position="157"/>
        <end position="184"/>
    </location>
</feature>
<accession>A0A6P4ZA19</accession>
<protein>
    <submittedName>
        <fullName evidence="8">C-type lectin domain family 4 member G-like</fullName>
    </submittedName>
</protein>
<keyword evidence="7" id="KW-1185">Reference proteome</keyword>
<dbReference type="GeneID" id="109480431"/>
<name>A0A6P4ZA19_BRABE</name>
<evidence type="ECO:0000256" key="2">
    <source>
        <dbReference type="ARBA" id="ARBA00023157"/>
    </source>
</evidence>
<sequence length="317" mass="34779">MYEQAEAVRPSFSGPTSGPPPRSRPVHQGGSRGHVRQGNDAPDKQPEDEEASSHTYEEAEAVRRHAPHTSTDRTYPGGASGRRGVCSFLRANRSCLAAGIAVLLSLVCVGLAPLTFINKQEISQISTTFDAVKRDQYNMSTTVDALKRDQDGMSTTVDALKRDLDNERSRIAALEKRIHEIGKNSPSCPGGYTMWRGICYKAFIAGRNFSVAAATCGKDGGTLAMPRDAETDAFLISLYKPVSDGYAFRFGLQRKEGKFVWVDGSPRGSYSSWGRGQPNNLGDCVLYSARPEWKDKWSDDKCDKPFNFICQVAPGRL</sequence>
<evidence type="ECO:0000256" key="1">
    <source>
        <dbReference type="ARBA" id="ARBA00022734"/>
    </source>
</evidence>
<dbReference type="OrthoDB" id="441660at2759"/>
<feature type="compositionally biased region" description="Basic and acidic residues" evidence="4">
    <location>
        <begin position="41"/>
        <end position="63"/>
    </location>
</feature>
<dbReference type="InterPro" id="IPR001304">
    <property type="entry name" value="C-type_lectin-like"/>
</dbReference>
<dbReference type="KEGG" id="bbel:109480431"/>
<evidence type="ECO:0000256" key="3">
    <source>
        <dbReference type="SAM" id="Coils"/>
    </source>
</evidence>
<keyword evidence="3" id="KW-0175">Coiled coil</keyword>
<dbReference type="InterPro" id="IPR051663">
    <property type="entry name" value="CLec_Tetranectin-domain"/>
</dbReference>
<keyword evidence="5" id="KW-0812">Transmembrane</keyword>
<dbReference type="PANTHER" id="PTHR22799:SF6">
    <property type="entry name" value="C-TYPE LECTIN DOMAIN FAMILY 4 MEMBER M-LIKE"/>
    <property type="match status" value="1"/>
</dbReference>
<dbReference type="InterPro" id="IPR016186">
    <property type="entry name" value="C-type_lectin-like/link_sf"/>
</dbReference>
<evidence type="ECO:0000256" key="5">
    <source>
        <dbReference type="SAM" id="Phobius"/>
    </source>
</evidence>
<dbReference type="AlphaFoldDB" id="A0A6P4ZA19"/>
<dbReference type="SUPFAM" id="SSF56436">
    <property type="entry name" value="C-type lectin-like"/>
    <property type="match status" value="1"/>
</dbReference>
<keyword evidence="5" id="KW-1133">Transmembrane helix</keyword>
<feature type="domain" description="C-type lectin" evidence="6">
    <location>
        <begin position="195"/>
        <end position="311"/>
    </location>
</feature>
<dbReference type="PROSITE" id="PS00615">
    <property type="entry name" value="C_TYPE_LECTIN_1"/>
    <property type="match status" value="1"/>
</dbReference>
<dbReference type="Gene3D" id="1.20.1480.30">
    <property type="entry name" value="Designed four-helix bundle protein"/>
    <property type="match status" value="1"/>
</dbReference>
<evidence type="ECO:0000259" key="6">
    <source>
        <dbReference type="PROSITE" id="PS50041"/>
    </source>
</evidence>
<dbReference type="Proteomes" id="UP000515135">
    <property type="component" value="Unplaced"/>
</dbReference>
<evidence type="ECO:0000313" key="7">
    <source>
        <dbReference type="Proteomes" id="UP000515135"/>
    </source>
</evidence>
<keyword evidence="2" id="KW-1015">Disulfide bond</keyword>
<dbReference type="InterPro" id="IPR016187">
    <property type="entry name" value="CTDL_fold"/>
</dbReference>
<feature type="region of interest" description="Disordered" evidence="4">
    <location>
        <begin position="1"/>
        <end position="80"/>
    </location>
</feature>
<reference evidence="8" key="1">
    <citation type="submission" date="2025-08" db="UniProtKB">
        <authorList>
            <consortium name="RefSeq"/>
        </authorList>
    </citation>
    <scope>IDENTIFICATION</scope>
    <source>
        <tissue evidence="8">Gonad</tissue>
    </source>
</reference>
<organism evidence="7 8">
    <name type="scientific">Branchiostoma belcheri</name>
    <name type="common">Amphioxus</name>
    <dbReference type="NCBI Taxonomy" id="7741"/>
    <lineage>
        <taxon>Eukaryota</taxon>
        <taxon>Metazoa</taxon>
        <taxon>Chordata</taxon>
        <taxon>Cephalochordata</taxon>
        <taxon>Leptocardii</taxon>
        <taxon>Amphioxiformes</taxon>
        <taxon>Branchiostomatidae</taxon>
        <taxon>Branchiostoma</taxon>
    </lineage>
</organism>
<evidence type="ECO:0000256" key="4">
    <source>
        <dbReference type="SAM" id="MobiDB-lite"/>
    </source>
</evidence>
<proteinExistence type="predicted"/>
<dbReference type="Gene3D" id="3.10.100.10">
    <property type="entry name" value="Mannose-Binding Protein A, subunit A"/>
    <property type="match status" value="1"/>
</dbReference>
<feature type="transmembrane region" description="Helical" evidence="5">
    <location>
        <begin position="95"/>
        <end position="117"/>
    </location>
</feature>
<dbReference type="InterPro" id="IPR018378">
    <property type="entry name" value="C-type_lectin_CS"/>
</dbReference>
<keyword evidence="1" id="KW-0430">Lectin</keyword>
<evidence type="ECO:0000313" key="8">
    <source>
        <dbReference type="RefSeq" id="XP_019638180.1"/>
    </source>
</evidence>
<dbReference type="PANTHER" id="PTHR22799">
    <property type="entry name" value="TETRANECTIN-RELATED"/>
    <property type="match status" value="1"/>
</dbReference>